<protein>
    <submittedName>
        <fullName evidence="2">Uncharacterized protein</fullName>
    </submittedName>
</protein>
<feature type="non-terminal residue" evidence="2">
    <location>
        <position position="635"/>
    </location>
</feature>
<dbReference type="AlphaFoldDB" id="A0A3S5AMN0"/>
<feature type="compositionally biased region" description="Basic and acidic residues" evidence="1">
    <location>
        <begin position="37"/>
        <end position="48"/>
    </location>
</feature>
<evidence type="ECO:0000256" key="1">
    <source>
        <dbReference type="SAM" id="MobiDB-lite"/>
    </source>
</evidence>
<dbReference type="Proteomes" id="UP000784294">
    <property type="component" value="Unassembled WGS sequence"/>
</dbReference>
<keyword evidence="3" id="KW-1185">Reference proteome</keyword>
<feature type="region of interest" description="Disordered" evidence="1">
    <location>
        <begin position="616"/>
        <end position="635"/>
    </location>
</feature>
<reference evidence="2" key="1">
    <citation type="submission" date="2018-11" db="EMBL/GenBank/DDBJ databases">
        <authorList>
            <consortium name="Pathogen Informatics"/>
        </authorList>
    </citation>
    <scope>NUCLEOTIDE SEQUENCE</scope>
</reference>
<name>A0A3S5AMN0_9PLAT</name>
<accession>A0A3S5AMN0</accession>
<feature type="region of interest" description="Disordered" evidence="1">
    <location>
        <begin position="1"/>
        <end position="52"/>
    </location>
</feature>
<feature type="compositionally biased region" description="Acidic residues" evidence="1">
    <location>
        <begin position="1"/>
        <end position="36"/>
    </location>
</feature>
<proteinExistence type="predicted"/>
<dbReference type="InterPro" id="IPR011047">
    <property type="entry name" value="Quinoprotein_ADH-like_sf"/>
</dbReference>
<organism evidence="2 3">
    <name type="scientific">Protopolystoma xenopodis</name>
    <dbReference type="NCBI Taxonomy" id="117903"/>
    <lineage>
        <taxon>Eukaryota</taxon>
        <taxon>Metazoa</taxon>
        <taxon>Spiralia</taxon>
        <taxon>Lophotrochozoa</taxon>
        <taxon>Platyhelminthes</taxon>
        <taxon>Monogenea</taxon>
        <taxon>Polyopisthocotylea</taxon>
        <taxon>Polystomatidea</taxon>
        <taxon>Polystomatidae</taxon>
        <taxon>Protopolystoma</taxon>
    </lineage>
</organism>
<comment type="caution">
    <text evidence="2">The sequence shown here is derived from an EMBL/GenBank/DDBJ whole genome shotgun (WGS) entry which is preliminary data.</text>
</comment>
<dbReference type="SUPFAM" id="SSF50998">
    <property type="entry name" value="Quinoprotein alcohol dehydrogenase-like"/>
    <property type="match status" value="1"/>
</dbReference>
<evidence type="ECO:0000313" key="3">
    <source>
        <dbReference type="Proteomes" id="UP000784294"/>
    </source>
</evidence>
<dbReference type="EMBL" id="CAAALY010064914">
    <property type="protein sequence ID" value="VEL23940.1"/>
    <property type="molecule type" value="Genomic_DNA"/>
</dbReference>
<gene>
    <name evidence="2" type="ORF">PXEA_LOCUS17380</name>
</gene>
<evidence type="ECO:0000313" key="2">
    <source>
        <dbReference type="EMBL" id="VEL23940.1"/>
    </source>
</evidence>
<sequence>EEEDEDEKEPEEEEEEEEEGGEEEEEEGGEEEEEEEGRMLKPVEDGRQKRQSVVTGRFQVMLDDETRRLVVFDRKKESILSDAEVLDEGLFRVGKKGYSVAMPPAYVGRYVVRRLPDTGDARLFDTRTGRPVAMAHILPNGLARLPDGRIVAPVPVGGGRYRVHPVDAEAGVEGGDALAVYDTRTGGRVADSEVIAGLVHLPSGRFVHPVVMAQSLVVPEMYVSRGRFVARLAEGGHRQRRVYDTHTGLPIEWTIGANGDEAEESVEIADVFMNEAGQPTAVGADETSGRYVIRRNDGNGDGNGNGGLQVFDTRTGAHLPEARVDADRLVHLPGQKQPVAVRPAYSRARLVAIRTAPAERPVVFDTLIGETLPSDSAELLANGRLVRLARGGVHGSEAQAEVVLAVAEAGDRGRYRRIGSSSSASGSVYDLMTGHRLDGEVSASGRLFYVDVDVGGQRRVALFSESDQTRYIVEAERVYDTWTGQPVLNVDVDVDGLFRLPSGELRLAQTTESPARRYRLVGGRLFDGWTGQQVAYLRREEGDVVQLADNRSILLTPSSSSSGFAMRRGGEGRMRLFDVATGEQVPQVNFTADAVHIIINGQPISIPLADLTKSSSNGDGDVYSTALPLDGEDDS</sequence>
<feature type="non-terminal residue" evidence="2">
    <location>
        <position position="1"/>
    </location>
</feature>